<protein>
    <submittedName>
        <fullName evidence="2">Uncharacterized protein</fullName>
    </submittedName>
</protein>
<dbReference type="Proteomes" id="UP000636938">
    <property type="component" value="Unassembled WGS sequence"/>
</dbReference>
<evidence type="ECO:0000256" key="1">
    <source>
        <dbReference type="SAM" id="MobiDB-lite"/>
    </source>
</evidence>
<comment type="caution">
    <text evidence="2">The sequence shown here is derived from an EMBL/GenBank/DDBJ whole genome shotgun (WGS) entry which is preliminary data.</text>
</comment>
<feature type="region of interest" description="Disordered" evidence="1">
    <location>
        <begin position="1"/>
        <end position="20"/>
    </location>
</feature>
<proteinExistence type="predicted"/>
<gene>
    <name evidence="2" type="ORF">H9654_00730</name>
</gene>
<dbReference type="AlphaFoldDB" id="A0A8X8FS23"/>
<dbReference type="RefSeq" id="WP_191768230.1">
    <property type="nucleotide sequence ID" value="NZ_JACSQS010000001.1"/>
</dbReference>
<evidence type="ECO:0000313" key="3">
    <source>
        <dbReference type="Proteomes" id="UP000636938"/>
    </source>
</evidence>
<dbReference type="EMBL" id="JACSQS010000001">
    <property type="protein sequence ID" value="MBD7952716.1"/>
    <property type="molecule type" value="Genomic_DNA"/>
</dbReference>
<keyword evidence="3" id="KW-1185">Reference proteome</keyword>
<sequence>MSHKPPALHLVRSDAPPTEGELAQLREAVDRMRRNRHLLDAFNREQAAFVRSEFLAYVEAGFTRPQAMQLVAAKLSQSGK</sequence>
<reference evidence="2 3" key="1">
    <citation type="submission" date="2020-08" db="EMBL/GenBank/DDBJ databases">
        <title>A Genomic Blueprint of the Chicken Gut Microbiome.</title>
        <authorList>
            <person name="Gilroy R."/>
            <person name="Ravi A."/>
            <person name="Getino M."/>
            <person name="Pursley I."/>
            <person name="Horton D.L."/>
            <person name="Alikhan N.-F."/>
            <person name="Baker D."/>
            <person name="Gharbi K."/>
            <person name="Hall N."/>
            <person name="Watson M."/>
            <person name="Adriaenssens E.M."/>
            <person name="Foster-Nyarko E."/>
            <person name="Jarju S."/>
            <person name="Secka A."/>
            <person name="Antonio M."/>
            <person name="Oren A."/>
            <person name="Chaudhuri R."/>
            <person name="La Ragione R.M."/>
            <person name="Hildebrand F."/>
            <person name="Pallen M.J."/>
        </authorList>
    </citation>
    <scope>NUCLEOTIDE SEQUENCE [LARGE SCALE GENOMIC DNA]</scope>
    <source>
        <strain evidence="2 3">Sa5BUN4</strain>
    </source>
</reference>
<accession>A0A8X8FS23</accession>
<evidence type="ECO:0000313" key="2">
    <source>
        <dbReference type="EMBL" id="MBD7952716.1"/>
    </source>
</evidence>
<organism evidence="2 3">
    <name type="scientific">Stenotrophomonas lacuserhaii</name>
    <dbReference type="NCBI Taxonomy" id="2760084"/>
    <lineage>
        <taxon>Bacteria</taxon>
        <taxon>Pseudomonadati</taxon>
        <taxon>Pseudomonadota</taxon>
        <taxon>Gammaproteobacteria</taxon>
        <taxon>Lysobacterales</taxon>
        <taxon>Lysobacteraceae</taxon>
        <taxon>Stenotrophomonas</taxon>
    </lineage>
</organism>
<name>A0A8X8FS23_9GAMM</name>